<gene>
    <name evidence="9" type="ORF">TH53_16430</name>
</gene>
<dbReference type="InterPro" id="IPR005117">
    <property type="entry name" value="NiRdtase/SiRdtase_haem-b_fer"/>
</dbReference>
<feature type="domain" description="Nitrite/Sulfite reductase ferredoxin-like" evidence="8">
    <location>
        <begin position="321"/>
        <end position="386"/>
    </location>
</feature>
<keyword evidence="3" id="KW-0479">Metal-binding</keyword>
<dbReference type="InterPro" id="IPR006067">
    <property type="entry name" value="NO2/SO3_Rdtase_4Fe4S_dom"/>
</dbReference>
<dbReference type="STRING" id="1503925.TH53_16430"/>
<dbReference type="GO" id="GO:0016491">
    <property type="term" value="F:oxidoreductase activity"/>
    <property type="evidence" value="ECO:0007669"/>
    <property type="project" value="UniProtKB-KW"/>
</dbReference>
<dbReference type="Gene3D" id="1.20.120.330">
    <property type="entry name" value="Nucleotidyltransferases domain 2"/>
    <property type="match status" value="1"/>
</dbReference>
<dbReference type="GO" id="GO:0051539">
    <property type="term" value="F:4 iron, 4 sulfur cluster binding"/>
    <property type="evidence" value="ECO:0007669"/>
    <property type="project" value="UniProtKB-KW"/>
</dbReference>
<dbReference type="RefSeq" id="WP_041883446.1">
    <property type="nucleotide sequence ID" value="NZ_CP157278.1"/>
</dbReference>
<feature type="domain" description="Nitrite/Sulfite reductase ferredoxin-like" evidence="8">
    <location>
        <begin position="47"/>
        <end position="112"/>
    </location>
</feature>
<accession>A0A0D0GNU8</accession>
<organism evidence="9 10">
    <name type="scientific">Pedobacter lusitanus</name>
    <dbReference type="NCBI Taxonomy" id="1503925"/>
    <lineage>
        <taxon>Bacteria</taxon>
        <taxon>Pseudomonadati</taxon>
        <taxon>Bacteroidota</taxon>
        <taxon>Sphingobacteriia</taxon>
        <taxon>Sphingobacteriales</taxon>
        <taxon>Sphingobacteriaceae</taxon>
        <taxon>Pedobacter</taxon>
    </lineage>
</organism>
<evidence type="ECO:0000256" key="2">
    <source>
        <dbReference type="ARBA" id="ARBA00022617"/>
    </source>
</evidence>
<dbReference type="Pfam" id="PF03460">
    <property type="entry name" value="NIR_SIR_ferr"/>
    <property type="match status" value="2"/>
</dbReference>
<evidence type="ECO:0000256" key="1">
    <source>
        <dbReference type="ARBA" id="ARBA00022485"/>
    </source>
</evidence>
<dbReference type="Gene3D" id="3.30.413.10">
    <property type="entry name" value="Sulfite Reductase Hemoprotein, domain 1"/>
    <property type="match status" value="2"/>
</dbReference>
<feature type="domain" description="Nitrite/sulphite reductase 4Fe-4S" evidence="7">
    <location>
        <begin position="122"/>
        <end position="273"/>
    </location>
</feature>
<dbReference type="OrthoDB" id="9803707at2"/>
<evidence type="ECO:0000256" key="6">
    <source>
        <dbReference type="ARBA" id="ARBA00023014"/>
    </source>
</evidence>
<evidence type="ECO:0000256" key="5">
    <source>
        <dbReference type="ARBA" id="ARBA00023004"/>
    </source>
</evidence>
<evidence type="ECO:0000259" key="8">
    <source>
        <dbReference type="Pfam" id="PF03460"/>
    </source>
</evidence>
<dbReference type="Pfam" id="PF01077">
    <property type="entry name" value="NIR_SIR"/>
    <property type="match status" value="2"/>
</dbReference>
<dbReference type="SUPFAM" id="SSF55124">
    <property type="entry name" value="Nitrite/Sulfite reductase N-terminal domain-like"/>
    <property type="match status" value="2"/>
</dbReference>
<keyword evidence="1" id="KW-0004">4Fe-4S</keyword>
<dbReference type="GO" id="GO:0020037">
    <property type="term" value="F:heme binding"/>
    <property type="evidence" value="ECO:0007669"/>
    <property type="project" value="InterPro"/>
</dbReference>
<sequence length="698" mass="77957">MQSFRTELENPVVEKDIIDLEQKIRAFREGKIHDEKFRSLRLARGVYGQRQPGVQMVRIKLPFGKVTFKQLLRIADVSDEYGSGNLHLTTRQDIQIHYVSLDRTPELWAELERDDITLREACGNTVRNVTSSPDAGINPDELFDVSPYAQAVFKYFLRNPICQEMGRKIKISFSATEKDTAFSYIHDLGFIPKLNEKGERGFKVMFAGGLGAQPFLASVVHDFLPEDQLIPYTESVLRVFDRHGERTNRNKARLKYLVQKLGLEEVTRLIAEEVIANKSKTFEVDLGTVPLPQLPAAIGASDLRPADETHYKRWLDTNVFAQKQSGFYGVYIKVPVGDIKTDKARLFVEAIRPYVADEIRITQNQGLLLKFVREEALIPLYTVLNELDFAVPGFDSVGDITTCPGTDTCNLGIANSMSLAAVLEGVIHEEYPDLIYDNDIKIKISGCMNSCGQHGLAHIGFHGSSVKANGKVVPAVQVMIGGGTVGDGEGRVAERVIKAPTKRAPAILRTVLDDFNSNSGAEESFHQYYDAKGKDYFYQLLKPLADLTALKDEEFVDWGHEETFVTAIGVGECAGVVIDLVATLLLEGEEKLLWATAAFEGKAWSDAIYHAYSVFVNTAKALLLDKNINSSTQTGVIREFDTNFVETGEVILPSTFNELVLQINKNEPTEEFATAYLEQARQFYTQMRAKREAQVNGN</sequence>
<protein>
    <submittedName>
        <fullName evidence="9">Nitrite reductase</fullName>
    </submittedName>
</protein>
<keyword evidence="10" id="KW-1185">Reference proteome</keyword>
<comment type="caution">
    <text evidence="9">The sequence shown here is derived from an EMBL/GenBank/DDBJ whole genome shotgun (WGS) entry which is preliminary data.</text>
</comment>
<keyword evidence="2" id="KW-0349">Heme</keyword>
<dbReference type="Proteomes" id="UP000032049">
    <property type="component" value="Unassembled WGS sequence"/>
</dbReference>
<keyword evidence="5" id="KW-0408">Iron</keyword>
<dbReference type="GO" id="GO:0046872">
    <property type="term" value="F:metal ion binding"/>
    <property type="evidence" value="ECO:0007669"/>
    <property type="project" value="UniProtKB-KW"/>
</dbReference>
<evidence type="ECO:0000259" key="7">
    <source>
        <dbReference type="Pfam" id="PF01077"/>
    </source>
</evidence>
<reference evidence="9 10" key="1">
    <citation type="submission" date="2015-01" db="EMBL/GenBank/DDBJ databases">
        <title>Draft genome sequence of Pedobacter sp. NL19 isolated from sludge of an effluent treatment pond in an abandoned uranium mine.</title>
        <authorList>
            <person name="Santos T."/>
            <person name="Caetano T."/>
            <person name="Covas C."/>
            <person name="Cruz A."/>
            <person name="Mendo S."/>
        </authorList>
    </citation>
    <scope>NUCLEOTIDE SEQUENCE [LARGE SCALE GENOMIC DNA]</scope>
    <source>
        <strain evidence="9 10">NL19</strain>
    </source>
</reference>
<dbReference type="SUPFAM" id="SSF56014">
    <property type="entry name" value="Nitrite and sulphite reductase 4Fe-4S domain-like"/>
    <property type="match status" value="2"/>
</dbReference>
<evidence type="ECO:0000256" key="3">
    <source>
        <dbReference type="ARBA" id="ARBA00022723"/>
    </source>
</evidence>
<feature type="domain" description="Nitrite/sulphite reductase 4Fe-4S" evidence="7">
    <location>
        <begin position="395"/>
        <end position="518"/>
    </location>
</feature>
<dbReference type="InterPro" id="IPR051329">
    <property type="entry name" value="NIR_SIR_4Fe-4S"/>
</dbReference>
<dbReference type="Gene3D" id="3.90.480.10">
    <property type="entry name" value="Sulfite Reductase Hemoprotein,Domain 2"/>
    <property type="match status" value="1"/>
</dbReference>
<keyword evidence="6" id="KW-0411">Iron-sulfur</keyword>
<proteinExistence type="predicted"/>
<evidence type="ECO:0000313" key="10">
    <source>
        <dbReference type="Proteomes" id="UP000032049"/>
    </source>
</evidence>
<dbReference type="PANTHER" id="PTHR32439:SF9">
    <property type="entry name" value="BLR3264 PROTEIN"/>
    <property type="match status" value="1"/>
</dbReference>
<keyword evidence="4" id="KW-0560">Oxidoreductase</keyword>
<dbReference type="AlphaFoldDB" id="A0A0D0GNU8"/>
<evidence type="ECO:0000313" key="9">
    <source>
        <dbReference type="EMBL" id="KIO76196.1"/>
    </source>
</evidence>
<evidence type="ECO:0000256" key="4">
    <source>
        <dbReference type="ARBA" id="ARBA00023002"/>
    </source>
</evidence>
<dbReference type="InterPro" id="IPR036136">
    <property type="entry name" value="Nit/Sulf_reduc_fer-like_dom_sf"/>
</dbReference>
<dbReference type="EMBL" id="JXRA01000070">
    <property type="protein sequence ID" value="KIO76196.1"/>
    <property type="molecule type" value="Genomic_DNA"/>
</dbReference>
<dbReference type="PANTHER" id="PTHR32439">
    <property type="entry name" value="FERREDOXIN--NITRITE REDUCTASE, CHLOROPLASTIC"/>
    <property type="match status" value="1"/>
</dbReference>
<dbReference type="InterPro" id="IPR045854">
    <property type="entry name" value="NO2/SO3_Rdtase_4Fe4S_sf"/>
</dbReference>
<name>A0A0D0GNU8_9SPHI</name>